<proteinExistence type="predicted"/>
<protein>
    <submittedName>
        <fullName evidence="1">Uncharacterized protein</fullName>
    </submittedName>
</protein>
<reference evidence="1" key="1">
    <citation type="journal article" date="2021" name="PeerJ">
        <title>Extensive microbial diversity within the chicken gut microbiome revealed by metagenomics and culture.</title>
        <authorList>
            <person name="Gilroy R."/>
            <person name="Ravi A."/>
            <person name="Getino M."/>
            <person name="Pursley I."/>
            <person name="Horton D.L."/>
            <person name="Alikhan N.F."/>
            <person name="Baker D."/>
            <person name="Gharbi K."/>
            <person name="Hall N."/>
            <person name="Watson M."/>
            <person name="Adriaenssens E.M."/>
            <person name="Foster-Nyarko E."/>
            <person name="Jarju S."/>
            <person name="Secka A."/>
            <person name="Antonio M."/>
            <person name="Oren A."/>
            <person name="Chaudhuri R.R."/>
            <person name="La Ragione R."/>
            <person name="Hildebrand F."/>
            <person name="Pallen M.J."/>
        </authorList>
    </citation>
    <scope>NUCLEOTIDE SEQUENCE</scope>
    <source>
        <strain evidence="1">CHK189-11263</strain>
    </source>
</reference>
<evidence type="ECO:0000313" key="1">
    <source>
        <dbReference type="EMBL" id="HJB57008.1"/>
    </source>
</evidence>
<reference evidence="1" key="2">
    <citation type="submission" date="2021-04" db="EMBL/GenBank/DDBJ databases">
        <authorList>
            <person name="Gilroy R."/>
        </authorList>
    </citation>
    <scope>NUCLEOTIDE SEQUENCE</scope>
    <source>
        <strain evidence="1">CHK189-11263</strain>
    </source>
</reference>
<gene>
    <name evidence="1" type="ORF">H9714_05610</name>
</gene>
<evidence type="ECO:0000313" key="2">
    <source>
        <dbReference type="Proteomes" id="UP000824208"/>
    </source>
</evidence>
<organism evidence="1 2">
    <name type="scientific">Candidatus Flavonifractor intestinipullorum</name>
    <dbReference type="NCBI Taxonomy" id="2838587"/>
    <lineage>
        <taxon>Bacteria</taxon>
        <taxon>Bacillati</taxon>
        <taxon>Bacillota</taxon>
        <taxon>Clostridia</taxon>
        <taxon>Eubacteriales</taxon>
        <taxon>Oscillospiraceae</taxon>
        <taxon>Flavonifractor</taxon>
    </lineage>
</organism>
<name>A0A9D2MBC4_9FIRM</name>
<accession>A0A9D2MBC4</accession>
<dbReference type="Proteomes" id="UP000824208">
    <property type="component" value="Unassembled WGS sequence"/>
</dbReference>
<dbReference type="AlphaFoldDB" id="A0A9D2MBC4"/>
<dbReference type="EMBL" id="DWYC01000053">
    <property type="protein sequence ID" value="HJB57008.1"/>
    <property type="molecule type" value="Genomic_DNA"/>
</dbReference>
<sequence length="54" mass="6266">MTTPPSAHQIWLMYFNEVTFQNGLISEQERNLLKSKILAQQAKHPQSPKKQKSN</sequence>
<comment type="caution">
    <text evidence="1">The sequence shown here is derived from an EMBL/GenBank/DDBJ whole genome shotgun (WGS) entry which is preliminary data.</text>
</comment>